<dbReference type="Pfam" id="PF00201">
    <property type="entry name" value="UDPGT"/>
    <property type="match status" value="1"/>
</dbReference>
<dbReference type="Gene3D" id="3.40.50.2000">
    <property type="entry name" value="Glycogen Phosphorylase B"/>
    <property type="match status" value="1"/>
</dbReference>
<dbReference type="PANTHER" id="PTHR48043:SF145">
    <property type="entry name" value="FI06409P-RELATED"/>
    <property type="match status" value="1"/>
</dbReference>
<dbReference type="PANTHER" id="PTHR48043">
    <property type="entry name" value="EG:EG0003.4 PROTEIN-RELATED"/>
    <property type="match status" value="1"/>
</dbReference>
<protein>
    <recommendedName>
        <fullName evidence="5">Glucuronosyltransferase</fullName>
    </recommendedName>
</protein>
<comment type="caution">
    <text evidence="3">The sequence shown here is derived from an EMBL/GenBank/DDBJ whole genome shotgun (WGS) entry which is preliminary data.</text>
</comment>
<keyword evidence="1" id="KW-0328">Glycosyltransferase</keyword>
<dbReference type="InterPro" id="IPR050271">
    <property type="entry name" value="UDP-glycosyltransferase"/>
</dbReference>
<keyword evidence="4" id="KW-1185">Reference proteome</keyword>
<evidence type="ECO:0008006" key="5">
    <source>
        <dbReference type="Google" id="ProtNLM"/>
    </source>
</evidence>
<gene>
    <name evidence="3" type="ORF">MFLAVUS_007211</name>
</gene>
<evidence type="ECO:0000313" key="4">
    <source>
        <dbReference type="Proteomes" id="UP001473302"/>
    </source>
</evidence>
<dbReference type="InterPro" id="IPR002213">
    <property type="entry name" value="UDP_glucos_trans"/>
</dbReference>
<evidence type="ECO:0000256" key="2">
    <source>
        <dbReference type="ARBA" id="ARBA00022679"/>
    </source>
</evidence>
<dbReference type="SUPFAM" id="SSF53756">
    <property type="entry name" value="UDP-Glycosyltransferase/glycogen phosphorylase"/>
    <property type="match status" value="1"/>
</dbReference>
<evidence type="ECO:0000313" key="3">
    <source>
        <dbReference type="EMBL" id="GAA5813724.1"/>
    </source>
</evidence>
<organism evidence="3 4">
    <name type="scientific">Mucor flavus</name>
    <dbReference type="NCBI Taxonomy" id="439312"/>
    <lineage>
        <taxon>Eukaryota</taxon>
        <taxon>Fungi</taxon>
        <taxon>Fungi incertae sedis</taxon>
        <taxon>Mucoromycota</taxon>
        <taxon>Mucoromycotina</taxon>
        <taxon>Mucoromycetes</taxon>
        <taxon>Mucorales</taxon>
        <taxon>Mucorineae</taxon>
        <taxon>Mucoraceae</taxon>
        <taxon>Mucor</taxon>
    </lineage>
</organism>
<reference evidence="3 4" key="1">
    <citation type="submission" date="2024-04" db="EMBL/GenBank/DDBJ databases">
        <title>genome sequences of Mucor flavus KT1a and Helicostylum pulchrum KT1b strains isolated from the surface of a dry-aged beef.</title>
        <authorList>
            <person name="Toyotome T."/>
            <person name="Hosono M."/>
            <person name="Torimaru M."/>
            <person name="Fukuda K."/>
            <person name="Mikami N."/>
        </authorList>
    </citation>
    <scope>NUCLEOTIDE SEQUENCE [LARGE SCALE GENOMIC DNA]</scope>
    <source>
        <strain evidence="3 4">KT1a</strain>
    </source>
</reference>
<dbReference type="Proteomes" id="UP001473302">
    <property type="component" value="Unassembled WGS sequence"/>
</dbReference>
<sequence length="217" mass="25382">MTNLLRLLEERIIDRIIWANFNLTQVPEKIITDNQEYFDNYIVHHKDIKLMGWISQYTVLKHSSTLFFVSHGGVGSLHEALYNGVRLFVYPFFGDQQGNAIAIERIGVRRHINAINQQHNEEMYRKIYKELYELAVDAQDKIQKATDRYRAYIQVRSVRAVTRGADYMEENLFASDDGENLYYRNDVGCEIHWIIRNNVDISAVFTAVKGEEDLSNN</sequence>
<keyword evidence="2" id="KW-0808">Transferase</keyword>
<name>A0ABP9Z3N6_9FUNG</name>
<proteinExistence type="predicted"/>
<accession>A0ABP9Z3N6</accession>
<evidence type="ECO:0000256" key="1">
    <source>
        <dbReference type="ARBA" id="ARBA00022676"/>
    </source>
</evidence>
<dbReference type="EMBL" id="BAABUK010000018">
    <property type="protein sequence ID" value="GAA5813724.1"/>
    <property type="molecule type" value="Genomic_DNA"/>
</dbReference>